<dbReference type="RefSeq" id="YP_239288.1">
    <property type="nucleotide sequence ID" value="NC_007024.1"/>
</dbReference>
<accession>Q52PL1</accession>
<dbReference type="OrthoDB" id="15283at10239"/>
<dbReference type="GeneID" id="5076588"/>
<keyword evidence="2" id="KW-1185">Reference proteome</keyword>
<protein>
    <submittedName>
        <fullName evidence="1">Uncharacterized protein</fullName>
    </submittedName>
</protein>
<reference evidence="1 2" key="1">
    <citation type="submission" date="2005-03" db="EMBL/GenBank/DDBJ databases">
        <title>Sequencing of bacteriophage Xp15 from Xanthomonas campestris pv. pelargonii and identification of the lysis genes.</title>
        <authorList>
            <person name="Ramadugu C."/>
            <person name="Gabriel D.W."/>
        </authorList>
    </citation>
    <scope>NUCLEOTIDE SEQUENCE [LARGE SCALE GENOMIC DNA]</scope>
</reference>
<proteinExistence type="predicted"/>
<dbReference type="Proteomes" id="UP000001305">
    <property type="component" value="Segment"/>
</dbReference>
<evidence type="ECO:0000313" key="1">
    <source>
        <dbReference type="EMBL" id="AAX84862.1"/>
    </source>
</evidence>
<sequence>MASLPSYVIISPAGYQEDFDPSVSMTEMERGSPKYRVKNSRVLMKINMRFVFDKKADAASFFNWYMMEVKRILPFTMTHPRTGQQIEVQFEAGKIGPLTPIDTLLENTYRDVIVEYLVAPGSQ</sequence>
<organism evidence="1 2">
    <name type="scientific">Xanthomonas phage Xp15</name>
    <dbReference type="NCBI Taxonomy" id="322855"/>
    <lineage>
        <taxon>Viruses</taxon>
        <taxon>Duplodnaviria</taxon>
        <taxon>Heunggongvirae</taxon>
        <taxon>Uroviricota</taxon>
        <taxon>Caudoviricetes</taxon>
        <taxon>Alachuavirus</taxon>
        <taxon>Alachuavirus Xp15</taxon>
    </lineage>
</organism>
<name>Q52PL1_9CAUD</name>
<dbReference type="EMBL" id="AY986977">
    <property type="protein sequence ID" value="AAX84862.1"/>
    <property type="molecule type" value="Genomic_DNA"/>
</dbReference>
<dbReference type="KEGG" id="vg:5076588"/>
<evidence type="ECO:0000313" key="2">
    <source>
        <dbReference type="Proteomes" id="UP000001305"/>
    </source>
</evidence>